<protein>
    <recommendedName>
        <fullName evidence="5">DUF11 domain-containing protein</fullName>
    </recommendedName>
</protein>
<name>A0A1G2LE36_9BACT</name>
<evidence type="ECO:0000313" key="3">
    <source>
        <dbReference type="EMBL" id="OHA09091.1"/>
    </source>
</evidence>
<evidence type="ECO:0000256" key="1">
    <source>
        <dbReference type="SAM" id="MobiDB-lite"/>
    </source>
</evidence>
<evidence type="ECO:0000256" key="2">
    <source>
        <dbReference type="SAM" id="Phobius"/>
    </source>
</evidence>
<sequence length="636" mass="69374">MARLEDIRRKLYAKDFPEQPRLPRETPPRRLAGEGVEREWRETEESKTLLERSSLAELRERRISRRLLVAILSLVFLGAAGFVGYTLYLAPGEVALSVLGLEEVTAGEVVTFMVQIENGTRVALREGLITLALPAGAMATDPEDPVLGPLRRRIPVADVPPGGKHIEEVRLRLFGSSGERQTISATYRYRPENIQSELLRTAEFTAAIGRVPVVLSIEAPERVGSGQEVAIAVAVDSEASVALPDLALGIEFPPGFTLTAADPPSATGTERIWLLGPFEPGAARKVTLRGKLSGEPEEAKLFPIRVGRYDAAAKAWLVLAEGAAAPQIASPFLFVRTTVGGAREGTLNPGERVSGSVFFRNSLPQKIENLSVVLAIPEALVALESVRPERGFYDVSRRALAWNPASEPRLRELAPGEEGTLAFSFQVKDPLPIRSFTDKNFVLGLTAVIDSLSPPPEYRGALLRYEDRVAFKLASRLALAARSAFYDSPSPNSGPLPPKVREATSYSVWLQLASGANDLRDVEVRGELAGGVEWKGPLRTDLGEASFNPASREFVWRIRELRAATGVLRPQATAVMQVAFTPADNQTGTVPNLIKHVSASGRDSFTGGDLRDTVRDLTTELRDDPRSNFNEWRVVE</sequence>
<feature type="region of interest" description="Disordered" evidence="1">
    <location>
        <begin position="16"/>
        <end position="38"/>
    </location>
</feature>
<dbReference type="STRING" id="1802280.A3B37_00925"/>
<keyword evidence="2" id="KW-0812">Transmembrane</keyword>
<organism evidence="3 4">
    <name type="scientific">Candidatus Sungbacteria bacterium RIFCSPLOWO2_01_FULL_59_16</name>
    <dbReference type="NCBI Taxonomy" id="1802280"/>
    <lineage>
        <taxon>Bacteria</taxon>
        <taxon>Candidatus Sungiibacteriota</taxon>
    </lineage>
</organism>
<keyword evidence="2" id="KW-1133">Transmembrane helix</keyword>
<accession>A0A1G2LE36</accession>
<comment type="caution">
    <text evidence="3">The sequence shown here is derived from an EMBL/GenBank/DDBJ whole genome shotgun (WGS) entry which is preliminary data.</text>
</comment>
<keyword evidence="2" id="KW-0472">Membrane</keyword>
<evidence type="ECO:0008006" key="5">
    <source>
        <dbReference type="Google" id="ProtNLM"/>
    </source>
</evidence>
<dbReference type="Proteomes" id="UP000176705">
    <property type="component" value="Unassembled WGS sequence"/>
</dbReference>
<dbReference type="EMBL" id="MHQS01000006">
    <property type="protein sequence ID" value="OHA09091.1"/>
    <property type="molecule type" value="Genomic_DNA"/>
</dbReference>
<feature type="transmembrane region" description="Helical" evidence="2">
    <location>
        <begin position="67"/>
        <end position="88"/>
    </location>
</feature>
<dbReference type="AlphaFoldDB" id="A0A1G2LE36"/>
<gene>
    <name evidence="3" type="ORF">A3B37_00925</name>
</gene>
<proteinExistence type="predicted"/>
<evidence type="ECO:0000313" key="4">
    <source>
        <dbReference type="Proteomes" id="UP000176705"/>
    </source>
</evidence>
<reference evidence="3 4" key="1">
    <citation type="journal article" date="2016" name="Nat. Commun.">
        <title>Thousands of microbial genomes shed light on interconnected biogeochemical processes in an aquifer system.</title>
        <authorList>
            <person name="Anantharaman K."/>
            <person name="Brown C.T."/>
            <person name="Hug L.A."/>
            <person name="Sharon I."/>
            <person name="Castelle C.J."/>
            <person name="Probst A.J."/>
            <person name="Thomas B.C."/>
            <person name="Singh A."/>
            <person name="Wilkins M.J."/>
            <person name="Karaoz U."/>
            <person name="Brodie E.L."/>
            <person name="Williams K.H."/>
            <person name="Hubbard S.S."/>
            <person name="Banfield J.F."/>
        </authorList>
    </citation>
    <scope>NUCLEOTIDE SEQUENCE [LARGE SCALE GENOMIC DNA]</scope>
</reference>